<comment type="caution">
    <text evidence="1">The sequence shown here is derived from an EMBL/GenBank/DDBJ whole genome shotgun (WGS) entry which is preliminary data.</text>
</comment>
<protein>
    <submittedName>
        <fullName evidence="1">Uncharacterized protein</fullName>
    </submittedName>
</protein>
<organism evidence="1 2">
    <name type="scientific">Stylosanthes scabra</name>
    <dbReference type="NCBI Taxonomy" id="79078"/>
    <lineage>
        <taxon>Eukaryota</taxon>
        <taxon>Viridiplantae</taxon>
        <taxon>Streptophyta</taxon>
        <taxon>Embryophyta</taxon>
        <taxon>Tracheophyta</taxon>
        <taxon>Spermatophyta</taxon>
        <taxon>Magnoliopsida</taxon>
        <taxon>eudicotyledons</taxon>
        <taxon>Gunneridae</taxon>
        <taxon>Pentapetalae</taxon>
        <taxon>rosids</taxon>
        <taxon>fabids</taxon>
        <taxon>Fabales</taxon>
        <taxon>Fabaceae</taxon>
        <taxon>Papilionoideae</taxon>
        <taxon>50 kb inversion clade</taxon>
        <taxon>dalbergioids sensu lato</taxon>
        <taxon>Dalbergieae</taxon>
        <taxon>Pterocarpus clade</taxon>
        <taxon>Stylosanthes</taxon>
    </lineage>
</organism>
<dbReference type="Proteomes" id="UP001341840">
    <property type="component" value="Unassembled WGS sequence"/>
</dbReference>
<sequence>MKALKKKSREKIKEIEAMGFGDLKYIPKWKVNQPLMLALASSYDRKLKSLVVGTRNIPITVELIGRCLGFPNNGDSFKAIETSKVHEITDSLKGKTVKSLTDDVKKCTIHNEEDRIFFRRHFLMLVLMSGGAERKG</sequence>
<evidence type="ECO:0000313" key="1">
    <source>
        <dbReference type="EMBL" id="MED6175930.1"/>
    </source>
</evidence>
<reference evidence="1 2" key="1">
    <citation type="journal article" date="2023" name="Plants (Basel)">
        <title>Bridging the Gap: Combining Genomics and Transcriptomics Approaches to Understand Stylosanthes scabra, an Orphan Legume from the Brazilian Caatinga.</title>
        <authorList>
            <person name="Ferreira-Neto J.R.C."/>
            <person name="da Silva M.D."/>
            <person name="Binneck E."/>
            <person name="de Melo N.F."/>
            <person name="da Silva R.H."/>
            <person name="de Melo A.L.T.M."/>
            <person name="Pandolfi V."/>
            <person name="Bustamante F.O."/>
            <person name="Brasileiro-Vidal A.C."/>
            <person name="Benko-Iseppon A.M."/>
        </authorList>
    </citation>
    <scope>NUCLEOTIDE SEQUENCE [LARGE SCALE GENOMIC DNA]</scope>
    <source>
        <tissue evidence="1">Leaves</tissue>
    </source>
</reference>
<proteinExistence type="predicted"/>
<name>A0ABU6VT65_9FABA</name>
<keyword evidence="2" id="KW-1185">Reference proteome</keyword>
<gene>
    <name evidence="1" type="ORF">PIB30_082973</name>
</gene>
<dbReference type="EMBL" id="JASCZI010152330">
    <property type="protein sequence ID" value="MED6175930.1"/>
    <property type="molecule type" value="Genomic_DNA"/>
</dbReference>
<accession>A0ABU6VT65</accession>
<evidence type="ECO:0000313" key="2">
    <source>
        <dbReference type="Proteomes" id="UP001341840"/>
    </source>
</evidence>